<name>A0A7R9H1W0_TIMCR</name>
<reference evidence="1" key="1">
    <citation type="submission" date="2020-11" db="EMBL/GenBank/DDBJ databases">
        <authorList>
            <person name="Tran Van P."/>
        </authorList>
    </citation>
    <scope>NUCLEOTIDE SEQUENCE</scope>
</reference>
<protein>
    <submittedName>
        <fullName evidence="1">Uncharacterized protein</fullName>
    </submittedName>
</protein>
<dbReference type="EMBL" id="OC319264">
    <property type="protein sequence ID" value="CAD7404774.1"/>
    <property type="molecule type" value="Genomic_DNA"/>
</dbReference>
<sequence length="515" mass="56756">MSKMDEKCLSSTSKLSAKTVVKADISKTSRKRKYSNESVACNKRIIKVNSVTEQKVSQGNVQQMEEQGENKKLTTLSHDCKQSTSKASQKTVGIADVAKTSRKRKYNNESVASNTRTKKVNSVTEQKVSQGNVKKLEEQGETNNLTALSHDCKPSTSKASRKTRCLSALTYHLTITAVGSNSNRECLFTDILSKSSSVLVLREFVILKHKAESVLKLISKKGQLTPQLEDTISLASTLEELDLISSCEYKSKENAILLRDDLKNIQCDLNTAVNKMTGISPYKALDEYRPQHHDGSLTDVPGNNMYQPPAGIQKIYAPYKESNKGTLAQRARQHGLECIALEILNGTTEISHRMIHNLVNPYVEDLKTVHKVEQVSSFHATAIEEQVNVDKREISQAFPFTIKVVSPSDVVPTPHIVDNECFISDGCRGSASSVTACGQLSKLHKVEVEGQIEMQGALNAELASPHNTSDLTMLTAQDWRHIHGLVVILQPLAKATEIGDNYLTSSMIKMQGSLA</sequence>
<dbReference type="AlphaFoldDB" id="A0A7R9H1W0"/>
<dbReference type="SUPFAM" id="SSF158832">
    <property type="entry name" value="Tex N-terminal region-like"/>
    <property type="match status" value="1"/>
</dbReference>
<accession>A0A7R9H1W0</accession>
<organism evidence="1">
    <name type="scientific">Timema cristinae</name>
    <name type="common">Walking stick</name>
    <dbReference type="NCBI Taxonomy" id="61476"/>
    <lineage>
        <taxon>Eukaryota</taxon>
        <taxon>Metazoa</taxon>
        <taxon>Ecdysozoa</taxon>
        <taxon>Arthropoda</taxon>
        <taxon>Hexapoda</taxon>
        <taxon>Insecta</taxon>
        <taxon>Pterygota</taxon>
        <taxon>Neoptera</taxon>
        <taxon>Polyneoptera</taxon>
        <taxon>Phasmatodea</taxon>
        <taxon>Timematodea</taxon>
        <taxon>Timematoidea</taxon>
        <taxon>Timematidae</taxon>
        <taxon>Timema</taxon>
    </lineage>
</organism>
<evidence type="ECO:0000313" key="1">
    <source>
        <dbReference type="EMBL" id="CAD7404774.1"/>
    </source>
</evidence>
<proteinExistence type="predicted"/>
<gene>
    <name evidence="1" type="ORF">TCEB3V08_LOCUS7662</name>
</gene>